<evidence type="ECO:0000256" key="10">
    <source>
        <dbReference type="ARBA" id="ARBA00044552"/>
    </source>
</evidence>
<evidence type="ECO:0000313" key="17">
    <source>
        <dbReference type="Proteomes" id="UP000593567"/>
    </source>
</evidence>
<keyword evidence="2" id="KW-0963">Cytoplasm</keyword>
<evidence type="ECO:0000256" key="8">
    <source>
        <dbReference type="ARBA" id="ARBA00023179"/>
    </source>
</evidence>
<feature type="domain" description="Globin" evidence="15">
    <location>
        <begin position="25"/>
        <end position="173"/>
    </location>
</feature>
<keyword evidence="1 14" id="KW-0813">Transport</keyword>
<keyword evidence="8" id="KW-0514">Muscle protein</keyword>
<keyword evidence="4 14" id="KW-0561">Oxygen transport</keyword>
<keyword evidence="6" id="KW-0560">Oxidoreductase</keyword>
<keyword evidence="17" id="KW-1185">Reference proteome</keyword>
<comment type="subcellular location">
    <subcellularLocation>
        <location evidence="9">Cytoplasm</location>
        <location evidence="9">Sarcoplasm</location>
    </subcellularLocation>
</comment>
<name>A0A7J7JAB9_BUGNE</name>
<dbReference type="SUPFAM" id="SSF46458">
    <property type="entry name" value="Globin-like"/>
    <property type="match status" value="1"/>
</dbReference>
<dbReference type="InterPro" id="IPR012292">
    <property type="entry name" value="Globin/Proto"/>
</dbReference>
<comment type="catalytic activity">
    <reaction evidence="12">
        <text>Fe(III)-heme b-[protein] + nitric oxide + H2O = Fe(II)-heme b-[protein] + nitrite + 2 H(+)</text>
        <dbReference type="Rhea" id="RHEA:77711"/>
        <dbReference type="Rhea" id="RHEA-COMP:18975"/>
        <dbReference type="Rhea" id="RHEA-COMP:18976"/>
        <dbReference type="ChEBI" id="CHEBI:15377"/>
        <dbReference type="ChEBI" id="CHEBI:15378"/>
        <dbReference type="ChEBI" id="CHEBI:16301"/>
        <dbReference type="ChEBI" id="CHEBI:16480"/>
        <dbReference type="ChEBI" id="CHEBI:55376"/>
        <dbReference type="ChEBI" id="CHEBI:60344"/>
    </reaction>
    <physiologicalReaction direction="right-to-left" evidence="12">
        <dbReference type="Rhea" id="RHEA:77713"/>
    </physiologicalReaction>
</comment>
<dbReference type="PANTHER" id="PTHR46458">
    <property type="entry name" value="BLR2807 PROTEIN"/>
    <property type="match status" value="1"/>
</dbReference>
<comment type="caution">
    <text evidence="16">The sequence shown here is derived from an EMBL/GenBank/DDBJ whole genome shotgun (WGS) entry which is preliminary data.</text>
</comment>
<evidence type="ECO:0000259" key="15">
    <source>
        <dbReference type="PROSITE" id="PS01033"/>
    </source>
</evidence>
<comment type="similarity">
    <text evidence="14">Belongs to the globin family.</text>
</comment>
<dbReference type="OrthoDB" id="436496at2759"/>
<dbReference type="Gene3D" id="1.10.490.10">
    <property type="entry name" value="Globins"/>
    <property type="match status" value="1"/>
</dbReference>
<evidence type="ECO:0000256" key="1">
    <source>
        <dbReference type="ARBA" id="ARBA00022448"/>
    </source>
</evidence>
<keyword evidence="3 14" id="KW-0349">Heme</keyword>
<reference evidence="16" key="1">
    <citation type="submission" date="2020-06" db="EMBL/GenBank/DDBJ databases">
        <title>Draft genome of Bugula neritina, a colonial animal packing powerful symbionts and potential medicines.</title>
        <authorList>
            <person name="Rayko M."/>
        </authorList>
    </citation>
    <scope>NUCLEOTIDE SEQUENCE [LARGE SCALE GENOMIC DNA]</scope>
    <source>
        <strain evidence="16">Kwan_BN1</strain>
    </source>
</reference>
<evidence type="ECO:0000256" key="4">
    <source>
        <dbReference type="ARBA" id="ARBA00022621"/>
    </source>
</evidence>
<dbReference type="InterPro" id="IPR009050">
    <property type="entry name" value="Globin-like_sf"/>
</dbReference>
<evidence type="ECO:0000256" key="14">
    <source>
        <dbReference type="RuleBase" id="RU000356"/>
    </source>
</evidence>
<dbReference type="InterPro" id="IPR002335">
    <property type="entry name" value="Myoglobin"/>
</dbReference>
<evidence type="ECO:0000256" key="5">
    <source>
        <dbReference type="ARBA" id="ARBA00022723"/>
    </source>
</evidence>
<dbReference type="Pfam" id="PF00042">
    <property type="entry name" value="Globin"/>
    <property type="match status" value="1"/>
</dbReference>
<organism evidence="16 17">
    <name type="scientific">Bugula neritina</name>
    <name type="common">Brown bryozoan</name>
    <name type="synonym">Sertularia neritina</name>
    <dbReference type="NCBI Taxonomy" id="10212"/>
    <lineage>
        <taxon>Eukaryota</taxon>
        <taxon>Metazoa</taxon>
        <taxon>Spiralia</taxon>
        <taxon>Lophotrochozoa</taxon>
        <taxon>Bryozoa</taxon>
        <taxon>Gymnolaemata</taxon>
        <taxon>Cheilostomatida</taxon>
        <taxon>Flustrina</taxon>
        <taxon>Buguloidea</taxon>
        <taxon>Bugulidae</taxon>
        <taxon>Bugula</taxon>
    </lineage>
</organism>
<dbReference type="GO" id="GO:0019825">
    <property type="term" value="F:oxygen binding"/>
    <property type="evidence" value="ECO:0007669"/>
    <property type="project" value="InterPro"/>
</dbReference>
<dbReference type="EMBL" id="VXIV02002823">
    <property type="protein sequence ID" value="KAF6022634.1"/>
    <property type="molecule type" value="Genomic_DNA"/>
</dbReference>
<dbReference type="GO" id="GO:0016528">
    <property type="term" value="C:sarcoplasm"/>
    <property type="evidence" value="ECO:0007669"/>
    <property type="project" value="UniProtKB-SubCell"/>
</dbReference>
<evidence type="ECO:0000256" key="7">
    <source>
        <dbReference type="ARBA" id="ARBA00023004"/>
    </source>
</evidence>
<keyword evidence="7" id="KW-0408">Iron</keyword>
<evidence type="ECO:0000256" key="3">
    <source>
        <dbReference type="ARBA" id="ARBA00022617"/>
    </source>
</evidence>
<dbReference type="PROSITE" id="PS01033">
    <property type="entry name" value="GLOBIN"/>
    <property type="match status" value="1"/>
</dbReference>
<dbReference type="GO" id="GO:0046872">
    <property type="term" value="F:metal ion binding"/>
    <property type="evidence" value="ECO:0007669"/>
    <property type="project" value="UniProtKB-KW"/>
</dbReference>
<dbReference type="GO" id="GO:0016491">
    <property type="term" value="F:oxidoreductase activity"/>
    <property type="evidence" value="ECO:0007669"/>
    <property type="project" value="UniProtKB-KW"/>
</dbReference>
<dbReference type="GO" id="GO:0020037">
    <property type="term" value="F:heme binding"/>
    <property type="evidence" value="ECO:0007669"/>
    <property type="project" value="InterPro"/>
</dbReference>
<sequence length="179" mass="20349">MAITDVSDTEIAESIIVPSQSPPPKLSEGEKELLTTTWAQVENDADRIGAVTFINLFEKHPGVKDKFIPFKSIDVNNEHYNRILRNHGLRVLKTVGKMIHRVNEEENKMINIVRDTGTRHKAYHAEAMLIQTMCPHFIKAIEGTLGEKWTVDVKTAYEHLFAILSFHMTDSLLIAQKTK</sequence>
<comment type="catalytic activity">
    <reaction evidence="13">
        <text>H2O2 + AH2 = A + 2 H2O</text>
        <dbReference type="Rhea" id="RHEA:30275"/>
        <dbReference type="ChEBI" id="CHEBI:13193"/>
        <dbReference type="ChEBI" id="CHEBI:15377"/>
        <dbReference type="ChEBI" id="CHEBI:16240"/>
        <dbReference type="ChEBI" id="CHEBI:17499"/>
    </reaction>
</comment>
<evidence type="ECO:0000256" key="11">
    <source>
        <dbReference type="ARBA" id="ARBA00044553"/>
    </source>
</evidence>
<dbReference type="Proteomes" id="UP000593567">
    <property type="component" value="Unassembled WGS sequence"/>
</dbReference>
<keyword evidence="5" id="KW-0479">Metal-binding</keyword>
<dbReference type="AlphaFoldDB" id="A0A7J7JAB9"/>
<evidence type="ECO:0000256" key="6">
    <source>
        <dbReference type="ARBA" id="ARBA00023002"/>
    </source>
</evidence>
<gene>
    <name evidence="16" type="ORF">EB796_019047</name>
</gene>
<evidence type="ECO:0000256" key="9">
    <source>
        <dbReference type="ARBA" id="ARBA00044498"/>
    </source>
</evidence>
<dbReference type="PRINTS" id="PR00613">
    <property type="entry name" value="MYOGLOBIN"/>
</dbReference>
<evidence type="ECO:0000313" key="16">
    <source>
        <dbReference type="EMBL" id="KAF6022634.1"/>
    </source>
</evidence>
<evidence type="ECO:0000256" key="12">
    <source>
        <dbReference type="ARBA" id="ARBA00048118"/>
    </source>
</evidence>
<dbReference type="GO" id="GO:0005344">
    <property type="term" value="F:oxygen carrier activity"/>
    <property type="evidence" value="ECO:0007669"/>
    <property type="project" value="UniProtKB-KW"/>
</dbReference>
<evidence type="ECO:0000256" key="2">
    <source>
        <dbReference type="ARBA" id="ARBA00022490"/>
    </source>
</evidence>
<protein>
    <recommendedName>
        <fullName evidence="10">Nitrite reductase MB</fullName>
    </recommendedName>
    <alternativeName>
        <fullName evidence="11">Pseudoperoxidase MB</fullName>
    </alternativeName>
</protein>
<dbReference type="InterPro" id="IPR000971">
    <property type="entry name" value="Globin"/>
</dbReference>
<proteinExistence type="inferred from homology"/>
<evidence type="ECO:0000256" key="13">
    <source>
        <dbReference type="ARBA" id="ARBA00049931"/>
    </source>
</evidence>
<accession>A0A7J7JAB9</accession>
<dbReference type="PANTHER" id="PTHR46458:SF1">
    <property type="entry name" value="GEO09476P1"/>
    <property type="match status" value="1"/>
</dbReference>
<dbReference type="InterPro" id="IPR050532">
    <property type="entry name" value="Globin-like_OT"/>
</dbReference>